<dbReference type="InterPro" id="IPR013122">
    <property type="entry name" value="PKD1_2_channel"/>
</dbReference>
<gene>
    <name evidence="15" type="primary">CSON001285</name>
</gene>
<accession>A0A336KY26</accession>
<evidence type="ECO:0000256" key="13">
    <source>
        <dbReference type="SAM" id="Phobius"/>
    </source>
</evidence>
<keyword evidence="11" id="KW-0407">Ion channel</keyword>
<dbReference type="GO" id="GO:0005886">
    <property type="term" value="C:plasma membrane"/>
    <property type="evidence" value="ECO:0007669"/>
    <property type="project" value="UniProtKB-SubCell"/>
</dbReference>
<feature type="transmembrane region" description="Helical" evidence="13">
    <location>
        <begin position="611"/>
        <end position="633"/>
    </location>
</feature>
<evidence type="ECO:0000256" key="3">
    <source>
        <dbReference type="ARBA" id="ARBA00022448"/>
    </source>
</evidence>
<protein>
    <submittedName>
        <fullName evidence="15">CSON001285 protein</fullName>
    </submittedName>
</protein>
<evidence type="ECO:0000256" key="11">
    <source>
        <dbReference type="ARBA" id="ARBA00023303"/>
    </source>
</evidence>
<sequence>MTGFTRAEVMQRSAVTEFLHGQMTSSSVISSIREALTSGLEKHFEVLYYRKNDKPYHAFFCTSQHQNPVKSNKGRSCRLELEMNKISSSSDSTTSTNKKIYQPTTTVITTEEDENSCCESESEAVTAGTRHESTRCESGFMSAGTFQASQSSTISEEKMRRRLQFFFMNPIEKWKARRKFPYKFFVQVIKIILVTMQLCLFAHSRYKHVNYTWDNKVTFSHLFLRGWDPQMEVSSYPPETGPLSVYVIDDFYKTIDYALVGYSNLSTAIGSYSYPNENNDPEPIKMCIYRYKDGTIFGFNESYIFNPEIDGLCVELPQNVTKKGSKQWFIDHDIQIDFSAFVKATLDFSVKTINFKAAGPIAPPDCYQFDIQILFDNSDHDGQVILTLDADAIRLNCKGDVEYFRHSVIDAALRSILNFFVIIICCISFGLCARALYRAQLLRLDTQNFFINHFGQELSLDGKMEFLNFWYMMICVNDILLILGSALKEEIERSHFTSNEWNNCSLLLGVGNLLVWFGVLRYLGFFKTYNVVILTLKRAAPKISRFLLCALLIYAGFTFCGWLILGPYHIKFRSLSTTSECLFALINGDDMFATFTIMSDKSTTLWWFCRIYLYTFISLYIYVVLSLFISVIMDAYDTIKKYYVEGFPQTDLKQFMGTTEEEHFSSGVFRSEESDEDGVLRTLKKVCCCCRDNDQVRQGGTSTAGYETLNQKLDEDASQRHQVGKARASFRQSFRFGSMNIRDRGLRLAGYLTPPSDITQEDDDGTHAAAAIAGPGASSSLTTIETGNTICVKGTKNQRLTTALKVDKPPWAQLSAPALTSTTDIEKDFSNTASTFMTDEIRINVPKVPVKVSSCTSI</sequence>
<evidence type="ECO:0000256" key="1">
    <source>
        <dbReference type="ARBA" id="ARBA00004337"/>
    </source>
</evidence>
<evidence type="ECO:0000313" key="16">
    <source>
        <dbReference type="EMBL" id="SSX29437.1"/>
    </source>
</evidence>
<evidence type="ECO:0000256" key="2">
    <source>
        <dbReference type="ARBA" id="ARBA00004651"/>
    </source>
</evidence>
<dbReference type="InterPro" id="IPR049134">
    <property type="entry name" value="MCLN_ECD"/>
</dbReference>
<reference evidence="15" key="1">
    <citation type="submission" date="2018-04" db="EMBL/GenBank/DDBJ databases">
        <authorList>
            <person name="Go L.Y."/>
            <person name="Mitchell J.A."/>
        </authorList>
    </citation>
    <scope>NUCLEOTIDE SEQUENCE</scope>
    <source>
        <tissue evidence="15">Whole organism</tissue>
    </source>
</reference>
<evidence type="ECO:0000256" key="9">
    <source>
        <dbReference type="ARBA" id="ARBA00023136"/>
    </source>
</evidence>
<dbReference type="AlphaFoldDB" id="A0A336KY26"/>
<keyword evidence="7 13" id="KW-1133">Transmembrane helix</keyword>
<keyword evidence="9 13" id="KW-0472">Membrane</keyword>
<dbReference type="InterPro" id="IPR000014">
    <property type="entry name" value="PAS"/>
</dbReference>
<dbReference type="EMBL" id="UFQT01001196">
    <property type="protein sequence ID" value="SSX29437.1"/>
    <property type="molecule type" value="Genomic_DNA"/>
</dbReference>
<keyword evidence="6" id="KW-0967">Endosome</keyword>
<evidence type="ECO:0000256" key="8">
    <source>
        <dbReference type="ARBA" id="ARBA00023065"/>
    </source>
</evidence>
<evidence type="ECO:0000256" key="12">
    <source>
        <dbReference type="ARBA" id="ARBA00036634"/>
    </source>
</evidence>
<dbReference type="GO" id="GO:0010008">
    <property type="term" value="C:endosome membrane"/>
    <property type="evidence" value="ECO:0007669"/>
    <property type="project" value="UniProtKB-SubCell"/>
</dbReference>
<comment type="catalytic activity">
    <reaction evidence="12">
        <text>Ca(2+)(in) = Ca(2+)(out)</text>
        <dbReference type="Rhea" id="RHEA:29671"/>
        <dbReference type="ChEBI" id="CHEBI:29108"/>
    </reaction>
</comment>
<dbReference type="Gene3D" id="3.30.450.20">
    <property type="entry name" value="PAS domain"/>
    <property type="match status" value="1"/>
</dbReference>
<dbReference type="InterPro" id="IPR039031">
    <property type="entry name" value="Mucolipin"/>
</dbReference>
<keyword evidence="10" id="KW-1015">Disulfide bond</keyword>
<keyword evidence="3" id="KW-0813">Transport</keyword>
<organism evidence="15">
    <name type="scientific">Culicoides sonorensis</name>
    <name type="common">Biting midge</name>
    <dbReference type="NCBI Taxonomy" id="179676"/>
    <lineage>
        <taxon>Eukaryota</taxon>
        <taxon>Metazoa</taxon>
        <taxon>Ecdysozoa</taxon>
        <taxon>Arthropoda</taxon>
        <taxon>Hexapoda</taxon>
        <taxon>Insecta</taxon>
        <taxon>Pterygota</taxon>
        <taxon>Neoptera</taxon>
        <taxon>Endopterygota</taxon>
        <taxon>Diptera</taxon>
        <taxon>Nematocera</taxon>
        <taxon>Chironomoidea</taxon>
        <taxon>Ceratopogonidae</taxon>
        <taxon>Ceratopogoninae</taxon>
        <taxon>Culicoides</taxon>
        <taxon>Monoculicoides</taxon>
    </lineage>
</organism>
<feature type="transmembrane region" description="Helical" evidence="13">
    <location>
        <begin position="466"/>
        <end position="486"/>
    </location>
</feature>
<reference evidence="16" key="2">
    <citation type="submission" date="2018-07" db="EMBL/GenBank/DDBJ databases">
        <authorList>
            <person name="Quirk P.G."/>
            <person name="Krulwich T.A."/>
        </authorList>
    </citation>
    <scope>NUCLEOTIDE SEQUENCE</scope>
</reference>
<dbReference type="Pfam" id="PF21381">
    <property type="entry name" value="MCLN_ECD"/>
    <property type="match status" value="1"/>
</dbReference>
<keyword evidence="8" id="KW-0406">Ion transport</keyword>
<dbReference type="Pfam" id="PF08016">
    <property type="entry name" value="PKD_channel"/>
    <property type="match status" value="1"/>
</dbReference>
<dbReference type="GO" id="GO:0072345">
    <property type="term" value="F:NAADP-sensitive calcium-release channel activity"/>
    <property type="evidence" value="ECO:0007669"/>
    <property type="project" value="TreeGrafter"/>
</dbReference>
<dbReference type="EMBL" id="UFQS01001196">
    <property type="protein sequence ID" value="SSX09641.1"/>
    <property type="molecule type" value="Genomic_DNA"/>
</dbReference>
<feature type="transmembrane region" description="Helical" evidence="13">
    <location>
        <begin position="506"/>
        <end position="525"/>
    </location>
</feature>
<feature type="transmembrane region" description="Helical" evidence="13">
    <location>
        <begin position="546"/>
        <end position="565"/>
    </location>
</feature>
<dbReference type="PANTHER" id="PTHR12127:SF7">
    <property type="entry name" value="SD02261P"/>
    <property type="match status" value="1"/>
</dbReference>
<evidence type="ECO:0000259" key="14">
    <source>
        <dbReference type="PROSITE" id="PS50112"/>
    </source>
</evidence>
<evidence type="ECO:0000313" key="15">
    <source>
        <dbReference type="EMBL" id="SSX09641.1"/>
    </source>
</evidence>
<dbReference type="CDD" id="cd21050">
    <property type="entry name" value="ELD_TRPML"/>
    <property type="match status" value="1"/>
</dbReference>
<dbReference type="PANTHER" id="PTHR12127">
    <property type="entry name" value="MUCOLIPIN"/>
    <property type="match status" value="1"/>
</dbReference>
<evidence type="ECO:0000256" key="5">
    <source>
        <dbReference type="ARBA" id="ARBA00022692"/>
    </source>
</evidence>
<evidence type="ECO:0000256" key="10">
    <source>
        <dbReference type="ARBA" id="ARBA00023157"/>
    </source>
</evidence>
<dbReference type="GO" id="GO:0005765">
    <property type="term" value="C:lysosomal membrane"/>
    <property type="evidence" value="ECO:0007669"/>
    <property type="project" value="TreeGrafter"/>
</dbReference>
<dbReference type="SUPFAM" id="SSF55785">
    <property type="entry name" value="PYP-like sensor domain (PAS domain)"/>
    <property type="match status" value="1"/>
</dbReference>
<dbReference type="InterPro" id="IPR035965">
    <property type="entry name" value="PAS-like_dom_sf"/>
</dbReference>
<name>A0A336KY26_CULSO</name>
<comment type="subcellular location">
    <subcellularLocation>
        <location evidence="2">Cell membrane</location>
        <topology evidence="2">Multi-pass membrane protein</topology>
    </subcellularLocation>
    <subcellularLocation>
        <location evidence="1">Endosome membrane</location>
        <topology evidence="1">Multi-pass membrane protein</topology>
    </subcellularLocation>
</comment>
<feature type="domain" description="PAS" evidence="14">
    <location>
        <begin position="1"/>
        <end position="39"/>
    </location>
</feature>
<evidence type="ECO:0000256" key="4">
    <source>
        <dbReference type="ARBA" id="ARBA00022475"/>
    </source>
</evidence>
<dbReference type="VEuPathDB" id="VectorBase:CSON001285"/>
<dbReference type="PROSITE" id="PS50112">
    <property type="entry name" value="PAS"/>
    <property type="match status" value="1"/>
</dbReference>
<dbReference type="Gene3D" id="1.10.287.70">
    <property type="match status" value="1"/>
</dbReference>
<evidence type="ECO:0000256" key="6">
    <source>
        <dbReference type="ARBA" id="ARBA00022753"/>
    </source>
</evidence>
<dbReference type="FunFam" id="1.10.287.70:FF:000033">
    <property type="entry name" value="Mucolipin 1"/>
    <property type="match status" value="1"/>
</dbReference>
<proteinExistence type="predicted"/>
<keyword evidence="5 13" id="KW-0812">Transmembrane</keyword>
<feature type="transmembrane region" description="Helical" evidence="13">
    <location>
        <begin position="416"/>
        <end position="437"/>
    </location>
</feature>
<evidence type="ECO:0000256" key="7">
    <source>
        <dbReference type="ARBA" id="ARBA00022989"/>
    </source>
</evidence>
<keyword evidence="4" id="KW-1003">Cell membrane</keyword>